<reference evidence="3 5" key="1">
    <citation type="submission" date="2016-10" db="EMBL/GenBank/DDBJ databases">
        <authorList>
            <person name="Varghese N."/>
            <person name="Submissions S."/>
        </authorList>
    </citation>
    <scope>NUCLEOTIDE SEQUENCE [LARGE SCALE GENOMIC DNA]</scope>
    <source>
        <strain evidence="3 5">DSM 19299</strain>
    </source>
</reference>
<protein>
    <submittedName>
        <fullName evidence="4">Domain of Uncharacterized Function with PDB structure</fullName>
    </submittedName>
</protein>
<feature type="domain" description="DUF3857" evidence="2">
    <location>
        <begin position="54"/>
        <end position="212"/>
    </location>
</feature>
<dbReference type="InterPro" id="IPR024618">
    <property type="entry name" value="DUF3857"/>
</dbReference>
<evidence type="ECO:0000256" key="1">
    <source>
        <dbReference type="SAM" id="SignalP"/>
    </source>
</evidence>
<feature type="signal peptide" evidence="1">
    <location>
        <begin position="1"/>
        <end position="18"/>
    </location>
</feature>
<evidence type="ECO:0000313" key="4">
    <source>
        <dbReference type="EMBL" id="SQB46745.1"/>
    </source>
</evidence>
<accession>A0A2X2XFC6</accession>
<dbReference type="OrthoDB" id="8595007at2"/>
<dbReference type="Gene3D" id="2.60.40.3140">
    <property type="match status" value="1"/>
</dbReference>
<dbReference type="Proteomes" id="UP000251670">
    <property type="component" value="Unassembled WGS sequence"/>
</dbReference>
<reference evidence="4 6" key="2">
    <citation type="submission" date="2018-06" db="EMBL/GenBank/DDBJ databases">
        <authorList>
            <consortium name="Pathogen Informatics"/>
            <person name="Doyle S."/>
        </authorList>
    </citation>
    <scope>NUCLEOTIDE SEQUENCE [LARGE SCALE GENOMIC DNA]</scope>
    <source>
        <strain evidence="4 6">NCTC13492</strain>
    </source>
</reference>
<evidence type="ECO:0000259" key="2">
    <source>
        <dbReference type="Pfam" id="PF12969"/>
    </source>
</evidence>
<dbReference type="RefSeq" id="WP_089733191.1">
    <property type="nucleotide sequence ID" value="NZ_FNEG01000001.1"/>
</dbReference>
<dbReference type="EMBL" id="FNEG01000001">
    <property type="protein sequence ID" value="SDI22116.1"/>
    <property type="molecule type" value="Genomic_DNA"/>
</dbReference>
<dbReference type="Pfam" id="PF12969">
    <property type="entry name" value="DUF3857"/>
    <property type="match status" value="1"/>
</dbReference>
<dbReference type="Gene3D" id="2.60.120.1130">
    <property type="match status" value="1"/>
</dbReference>
<dbReference type="Gene3D" id="3.10.620.30">
    <property type="match status" value="1"/>
</dbReference>
<proteinExistence type="predicted"/>
<gene>
    <name evidence="4" type="ORF">NCTC13492_03821</name>
    <name evidence="3" type="ORF">SAMN05421542_0476</name>
</gene>
<organism evidence="4 6">
    <name type="scientific">Chryseobacterium jejuense</name>
    <dbReference type="NCBI Taxonomy" id="445960"/>
    <lineage>
        <taxon>Bacteria</taxon>
        <taxon>Pseudomonadati</taxon>
        <taxon>Bacteroidota</taxon>
        <taxon>Flavobacteriia</taxon>
        <taxon>Flavobacteriales</taxon>
        <taxon>Weeksellaceae</taxon>
        <taxon>Chryseobacterium group</taxon>
        <taxon>Chryseobacterium</taxon>
    </lineage>
</organism>
<dbReference type="AlphaFoldDB" id="A0A2X2XFC6"/>
<keyword evidence="1" id="KW-0732">Signal</keyword>
<dbReference type="EMBL" id="UAWB01000013">
    <property type="protein sequence ID" value="SQB46745.1"/>
    <property type="molecule type" value="Genomic_DNA"/>
</dbReference>
<dbReference type="InterPro" id="IPR038765">
    <property type="entry name" value="Papain-like_cys_pep_sf"/>
</dbReference>
<evidence type="ECO:0000313" key="6">
    <source>
        <dbReference type="Proteomes" id="UP000251670"/>
    </source>
</evidence>
<dbReference type="SUPFAM" id="SSF54001">
    <property type="entry name" value="Cysteine proteinases"/>
    <property type="match status" value="1"/>
</dbReference>
<sequence length="630" mass="71520">MMKILFLGALSTASMYFAQIYPASSIPENLKKNANAIIRKNLTTVKINKVDEIKYQYNTVTTVLNKDGSEKAIAYIPYDKAKSISNVKVTIYDEFGKKIKSYSKSDFSDFANNTQGVFYSDNRVMVLFYSSTQYPYTIDFSYESEDKNTIFIPDFVPFYSTNTSLEEAQMKIINTSGIELRTKIYPSKYNYTSVVEGGNGNEKTYSYNNVPAVDEIAMIPETVKILPKVSFALTKFNLAGKQGTLNNWKDFGTWYYNNLVEPVAVSTPDIKAEVAALQLQGSVEEKVKKIYQYMQTKTRYIYVGLGIGGWLPMMPDEVHKKGYGDCKGLTNYMKTLLNEAGIPSYYCVINSGLSQVSFDPDFPKMGGNHAILMVPTENGNIWLENTSQQIAFNHLGYSTTDRNVLSVKKSGIELINTPVYSADQNKEKQNLKIKIGEDNSITGEGNFFYTGSQYDNSLGFVNLSPKEKNDAIKKRLEVLNFEKVEMKNFVNDKDKAVITYDLDFKTHNYCKNAGNSLIFRAVPISSDGVYKADENRELPFEVRQSFEDEYEISFIIPKGYKTDETPDDVNINSEFGNYKLSFVKNNDGIKVTRKMLINKGTFPKEKYNDYIGFRKKIINMDNSKILITKI</sequence>
<evidence type="ECO:0000313" key="5">
    <source>
        <dbReference type="Proteomes" id="UP000199426"/>
    </source>
</evidence>
<feature type="chain" id="PRO_5016806734" evidence="1">
    <location>
        <begin position="19"/>
        <end position="630"/>
    </location>
</feature>
<dbReference type="Proteomes" id="UP000199426">
    <property type="component" value="Unassembled WGS sequence"/>
</dbReference>
<dbReference type="STRING" id="445960.SAMN05421542_0476"/>
<keyword evidence="5" id="KW-1185">Reference proteome</keyword>
<evidence type="ECO:0000313" key="3">
    <source>
        <dbReference type="EMBL" id="SDI22116.1"/>
    </source>
</evidence>
<name>A0A2X2XFC6_CHRJE</name>